<dbReference type="CDD" id="cd09917">
    <property type="entry name" value="F-box_SF"/>
    <property type="match status" value="1"/>
</dbReference>
<dbReference type="Gramene" id="TKW20084">
    <property type="protein sequence ID" value="TKW20084"/>
    <property type="gene ID" value="SEVIR_4G061800v2"/>
</dbReference>
<dbReference type="EMBL" id="CM016555">
    <property type="protein sequence ID" value="TKW20084.1"/>
    <property type="molecule type" value="Genomic_DNA"/>
</dbReference>
<gene>
    <name evidence="2" type="ORF">SEVIR_4G061800v2</name>
</gene>
<dbReference type="PANTHER" id="PTHR33110:SF65">
    <property type="entry name" value="DUF295 DOMAIN-CONTAINING PROTEIN"/>
    <property type="match status" value="1"/>
</dbReference>
<dbReference type="Gene3D" id="1.20.1280.50">
    <property type="match status" value="1"/>
</dbReference>
<name>A0A4U6UXL6_SETVI</name>
<dbReference type="InterPro" id="IPR036047">
    <property type="entry name" value="F-box-like_dom_sf"/>
</dbReference>
<proteinExistence type="predicted"/>
<sequence length="386" mass="42439">MAARHFPSWADLHPELLGLVIGRLPLADRVRLGAACRPWRRAARQEPLPPPLPWLTLLDGTFLSIPGGEVHRMPIPEEDASCYGSMGNWLLLRRSVGEFSLANPFSGDAVRLPEIACPPGSLTSVKPMPLSTSTPDLSPDSSPFAVLTKGGGFRSEISVCRPGTTAATAFSFPVRERISDVAFFDGKLYALSFGKLFVLDLETTGSTYLGKPRRSVPSMKRVAGAVDDPWPTCRSIAGERYVCAYWSYLVESSGKLLQVRRLIGCLATLPKEERVENSRTLSFEVFEADLVVGKWRRVDDLGGHQALFVATQSSMSLPAPECGAREDCIYFVCDYDIGNWEADPLRDCGVFDMRTGTITPLLPDGVVVRRQGRRALPAWFFPTKAM</sequence>
<reference evidence="2" key="1">
    <citation type="submission" date="2019-03" db="EMBL/GenBank/DDBJ databases">
        <title>WGS assembly of Setaria viridis.</title>
        <authorList>
            <person name="Huang P."/>
            <person name="Jenkins J."/>
            <person name="Grimwood J."/>
            <person name="Barry K."/>
            <person name="Healey A."/>
            <person name="Mamidi S."/>
            <person name="Sreedasyam A."/>
            <person name="Shu S."/>
            <person name="Feldman M."/>
            <person name="Wu J."/>
            <person name="Yu Y."/>
            <person name="Chen C."/>
            <person name="Johnson J."/>
            <person name="Rokhsar D."/>
            <person name="Baxter I."/>
            <person name="Schmutz J."/>
            <person name="Brutnell T."/>
            <person name="Kellogg E."/>
        </authorList>
    </citation>
    <scope>NUCLEOTIDE SEQUENCE [LARGE SCALE GENOMIC DNA]</scope>
</reference>
<protein>
    <recommendedName>
        <fullName evidence="1">KIB1-4 beta-propeller domain-containing protein</fullName>
    </recommendedName>
</protein>
<dbReference type="InterPro" id="IPR005174">
    <property type="entry name" value="KIB1-4_b-propeller"/>
</dbReference>
<evidence type="ECO:0000313" key="2">
    <source>
        <dbReference type="EMBL" id="TKW20084.1"/>
    </source>
</evidence>
<feature type="domain" description="KIB1-4 beta-propeller" evidence="1">
    <location>
        <begin position="62"/>
        <end position="352"/>
    </location>
</feature>
<dbReference type="SUPFAM" id="SSF81383">
    <property type="entry name" value="F-box domain"/>
    <property type="match status" value="1"/>
</dbReference>
<evidence type="ECO:0000313" key="3">
    <source>
        <dbReference type="Proteomes" id="UP000298652"/>
    </source>
</evidence>
<dbReference type="Pfam" id="PF03478">
    <property type="entry name" value="Beta-prop_KIB1-4"/>
    <property type="match status" value="1"/>
</dbReference>
<keyword evidence="3" id="KW-1185">Reference proteome</keyword>
<organism evidence="2 3">
    <name type="scientific">Setaria viridis</name>
    <name type="common">Green bristlegrass</name>
    <name type="synonym">Setaria italica subsp. viridis</name>
    <dbReference type="NCBI Taxonomy" id="4556"/>
    <lineage>
        <taxon>Eukaryota</taxon>
        <taxon>Viridiplantae</taxon>
        <taxon>Streptophyta</taxon>
        <taxon>Embryophyta</taxon>
        <taxon>Tracheophyta</taxon>
        <taxon>Spermatophyta</taxon>
        <taxon>Magnoliopsida</taxon>
        <taxon>Liliopsida</taxon>
        <taxon>Poales</taxon>
        <taxon>Poaceae</taxon>
        <taxon>PACMAD clade</taxon>
        <taxon>Panicoideae</taxon>
        <taxon>Panicodae</taxon>
        <taxon>Paniceae</taxon>
        <taxon>Cenchrinae</taxon>
        <taxon>Setaria</taxon>
    </lineage>
</organism>
<dbReference type="AlphaFoldDB" id="A0A4U6UXL6"/>
<dbReference type="Proteomes" id="UP000298652">
    <property type="component" value="Chromosome 4"/>
</dbReference>
<dbReference type="PANTHER" id="PTHR33110">
    <property type="entry name" value="F-BOX/KELCH-REPEAT PROTEIN-RELATED"/>
    <property type="match status" value="1"/>
</dbReference>
<evidence type="ECO:0000259" key="1">
    <source>
        <dbReference type="Pfam" id="PF03478"/>
    </source>
</evidence>
<accession>A0A4U6UXL6</accession>
<dbReference type="OMA" id="GERYVCA"/>